<proteinExistence type="predicted"/>
<dbReference type="Pfam" id="PF01996">
    <property type="entry name" value="F420_ligase"/>
    <property type="match status" value="1"/>
</dbReference>
<dbReference type="AlphaFoldDB" id="A0A8J6JB66"/>
<gene>
    <name evidence="2" type="ORF">H8S11_10815</name>
</gene>
<organism evidence="2 3">
    <name type="scientific">Flintibacter hominis</name>
    <dbReference type="NCBI Taxonomy" id="2763048"/>
    <lineage>
        <taxon>Bacteria</taxon>
        <taxon>Bacillati</taxon>
        <taxon>Bacillota</taxon>
        <taxon>Clostridia</taxon>
        <taxon>Eubacteriales</taxon>
        <taxon>Flintibacter</taxon>
    </lineage>
</organism>
<feature type="domain" description="Coenzyme F420:L-glutamate ligase-like" evidence="1">
    <location>
        <begin position="29"/>
        <end position="182"/>
    </location>
</feature>
<reference evidence="2" key="1">
    <citation type="submission" date="2020-08" db="EMBL/GenBank/DDBJ databases">
        <title>Genome public.</title>
        <authorList>
            <person name="Liu C."/>
            <person name="Sun Q."/>
        </authorList>
    </citation>
    <scope>NUCLEOTIDE SEQUENCE</scope>
    <source>
        <strain evidence="2">NSJ-23</strain>
    </source>
</reference>
<dbReference type="Proteomes" id="UP000628736">
    <property type="component" value="Unassembled WGS sequence"/>
</dbReference>
<dbReference type="RefSeq" id="WP_147571091.1">
    <property type="nucleotide sequence ID" value="NZ_JACOPO010000007.1"/>
</dbReference>
<evidence type="ECO:0000313" key="3">
    <source>
        <dbReference type="Proteomes" id="UP000628736"/>
    </source>
</evidence>
<evidence type="ECO:0000259" key="1">
    <source>
        <dbReference type="Pfam" id="PF01996"/>
    </source>
</evidence>
<name>A0A8J6JB66_9FIRM</name>
<dbReference type="InterPro" id="IPR002847">
    <property type="entry name" value="F420-0_gamma-glut_ligase-dom"/>
</dbReference>
<comment type="caution">
    <text evidence="2">The sequence shown here is derived from an EMBL/GenBank/DDBJ whole genome shotgun (WGS) entry which is preliminary data.</text>
</comment>
<dbReference type="GO" id="GO:0016874">
    <property type="term" value="F:ligase activity"/>
    <property type="evidence" value="ECO:0007669"/>
    <property type="project" value="UniProtKB-KW"/>
</dbReference>
<dbReference type="EMBL" id="JACOPO010000007">
    <property type="protein sequence ID" value="MBC5723298.1"/>
    <property type="molecule type" value="Genomic_DNA"/>
</dbReference>
<protein>
    <submittedName>
        <fullName evidence="2">Coenzyme F420-0:L-glutamate ligase</fullName>
    </submittedName>
</protein>
<dbReference type="SUPFAM" id="SSF144010">
    <property type="entry name" value="CofE-like"/>
    <property type="match status" value="1"/>
</dbReference>
<keyword evidence="3" id="KW-1185">Reference proteome</keyword>
<sequence length="234" mass="25386">MSEEMNFTPNPGKNLIRAVDGVDYMRIPVKTHLITKDDDMADVVKKYPQDLMREGDILFISEKAVACTQCRAIPMEDIKPRKLAVTLSRYVTKTPAGIGLGIPETMEMALQECGTLRILFAAFCSVIGKLLGKKGWFYIVAGPKARGIDGPTEGTIPPYDHYVVLTPADPMGTAKSLAKALGHPVAIVDINDLGANILGFSEKQPSMDQIAKILGDNPLGQGEECTPMGIIRRA</sequence>
<keyword evidence="2" id="KW-0436">Ligase</keyword>
<evidence type="ECO:0000313" key="2">
    <source>
        <dbReference type="EMBL" id="MBC5723298.1"/>
    </source>
</evidence>
<dbReference type="Gene3D" id="3.30.1330.100">
    <property type="entry name" value="CofE-like"/>
    <property type="match status" value="1"/>
</dbReference>
<accession>A0A8J6JB66</accession>